<evidence type="ECO:0000313" key="6">
    <source>
        <dbReference type="EMBL" id="MBD3848590.1"/>
    </source>
</evidence>
<keyword evidence="4" id="KW-0862">Zinc</keyword>
<dbReference type="InterPro" id="IPR036866">
    <property type="entry name" value="RibonucZ/Hydroxyglut_hydro"/>
</dbReference>
<dbReference type="InterPro" id="IPR001279">
    <property type="entry name" value="Metallo-B-lactamas"/>
</dbReference>
<dbReference type="RefSeq" id="WP_191125594.1">
    <property type="nucleotide sequence ID" value="NZ_JACXWY010000020.1"/>
</dbReference>
<comment type="similarity">
    <text evidence="1">Belongs to the metallo-beta-lactamase superfamily.</text>
</comment>
<evidence type="ECO:0000256" key="2">
    <source>
        <dbReference type="ARBA" id="ARBA00022723"/>
    </source>
</evidence>
<dbReference type="InterPro" id="IPR051013">
    <property type="entry name" value="MBL_superfamily_lactonases"/>
</dbReference>
<sequence length="389" mass="41057">MKKSRKNCQSGVSLRFYQKPAAGAVASQKTHPLLSWPNSWKHLKMEYEYMCPKSSLEIALGRRGVMVGGLAALGALAAGRHGLVSPAAAQSGPYSGTGAASQTPAFFQTTVGDAKVTALLDGGFVVPTNGLAKFFPDSAETISKLDTLLYPHPEGLAIPVGAYLVETSKNVVLIDAGGGPTYLPTTGRLQASLKAAGVAPEKVDTILLTHLHMEHALGISTADGKKVFPNAEVLVSDAEYKFWMDDANLSKVPQGEAFVAGARRSIAPYKDSIRRFADQEKEVVAGFSTLPGPGHTPGNTSFMLTSGSASLLILGDVVHSPVLQLPTPRARVGVDVDPALGVESRVRTLDAIAGKTTFVGGMHLPWPGFGRMARNGEGYAYFAMPWQLG</sequence>
<dbReference type="EMBL" id="JACXWY010000020">
    <property type="protein sequence ID" value="MBD3848590.1"/>
    <property type="molecule type" value="Genomic_DNA"/>
</dbReference>
<dbReference type="CDD" id="cd07720">
    <property type="entry name" value="OPHC2-like_MBL-fold"/>
    <property type="match status" value="1"/>
</dbReference>
<accession>A0A927I0E5</accession>
<dbReference type="SMART" id="SM00849">
    <property type="entry name" value="Lactamase_B"/>
    <property type="match status" value="1"/>
</dbReference>
<name>A0A927I0E5_9HYPH</name>
<dbReference type="PANTHER" id="PTHR42978:SF6">
    <property type="entry name" value="QUORUM-QUENCHING LACTONASE YTNP-RELATED"/>
    <property type="match status" value="1"/>
</dbReference>
<evidence type="ECO:0000256" key="1">
    <source>
        <dbReference type="ARBA" id="ARBA00007749"/>
    </source>
</evidence>
<dbReference type="Gene3D" id="3.60.15.10">
    <property type="entry name" value="Ribonuclease Z/Hydroxyacylglutathione hydrolase-like"/>
    <property type="match status" value="1"/>
</dbReference>
<dbReference type="SUPFAM" id="SSF56281">
    <property type="entry name" value="Metallo-hydrolase/oxidoreductase"/>
    <property type="match status" value="1"/>
</dbReference>
<dbReference type="GO" id="GO:0046872">
    <property type="term" value="F:metal ion binding"/>
    <property type="evidence" value="ECO:0007669"/>
    <property type="project" value="UniProtKB-KW"/>
</dbReference>
<evidence type="ECO:0000256" key="3">
    <source>
        <dbReference type="ARBA" id="ARBA00022801"/>
    </source>
</evidence>
<protein>
    <submittedName>
        <fullName evidence="6">MBL fold metallo-hydrolase</fullName>
    </submittedName>
</protein>
<organism evidence="6 7">
    <name type="scientific">Bosea spartocytisi</name>
    <dbReference type="NCBI Taxonomy" id="2773451"/>
    <lineage>
        <taxon>Bacteria</taxon>
        <taxon>Pseudomonadati</taxon>
        <taxon>Pseudomonadota</taxon>
        <taxon>Alphaproteobacteria</taxon>
        <taxon>Hyphomicrobiales</taxon>
        <taxon>Boseaceae</taxon>
        <taxon>Bosea</taxon>
    </lineage>
</organism>
<gene>
    <name evidence="6" type="ORF">IED13_23075</name>
</gene>
<dbReference type="PANTHER" id="PTHR42978">
    <property type="entry name" value="QUORUM-QUENCHING LACTONASE YTNP-RELATED-RELATED"/>
    <property type="match status" value="1"/>
</dbReference>
<evidence type="ECO:0000259" key="5">
    <source>
        <dbReference type="SMART" id="SM00849"/>
    </source>
</evidence>
<proteinExistence type="inferred from homology"/>
<dbReference type="AlphaFoldDB" id="A0A927I0E5"/>
<reference evidence="6" key="1">
    <citation type="submission" date="2020-09" db="EMBL/GenBank/DDBJ databases">
        <title>Bosea spartocytisi sp. nov. a root nodule endophyte of Spartocytisus supranubius in the high mountain ecosystem fo the Teide National Park (Canary Islands, Spain).</title>
        <authorList>
            <person name="Pulido-Suarez L."/>
            <person name="Peix A."/>
            <person name="Igual J.M."/>
            <person name="Socas-Perez N."/>
            <person name="Velazquez E."/>
            <person name="Flores-Felix J.D."/>
            <person name="Leon-Barrios M."/>
        </authorList>
    </citation>
    <scope>NUCLEOTIDE SEQUENCE</scope>
    <source>
        <strain evidence="6">SSUT16</strain>
    </source>
</reference>
<keyword evidence="7" id="KW-1185">Reference proteome</keyword>
<feature type="domain" description="Metallo-beta-lactamase" evidence="5">
    <location>
        <begin position="159"/>
        <end position="363"/>
    </location>
</feature>
<keyword evidence="3" id="KW-0378">Hydrolase</keyword>
<keyword evidence="2" id="KW-0479">Metal-binding</keyword>
<dbReference type="GO" id="GO:0016787">
    <property type="term" value="F:hydrolase activity"/>
    <property type="evidence" value="ECO:0007669"/>
    <property type="project" value="UniProtKB-KW"/>
</dbReference>
<dbReference type="Proteomes" id="UP000619295">
    <property type="component" value="Unassembled WGS sequence"/>
</dbReference>
<dbReference type="Pfam" id="PF00753">
    <property type="entry name" value="Lactamase_B"/>
    <property type="match status" value="1"/>
</dbReference>
<evidence type="ECO:0000256" key="4">
    <source>
        <dbReference type="ARBA" id="ARBA00022833"/>
    </source>
</evidence>
<comment type="caution">
    <text evidence="6">The sequence shown here is derived from an EMBL/GenBank/DDBJ whole genome shotgun (WGS) entry which is preliminary data.</text>
</comment>
<evidence type="ECO:0000313" key="7">
    <source>
        <dbReference type="Proteomes" id="UP000619295"/>
    </source>
</evidence>